<gene>
    <name evidence="1" type="ORF">LY90DRAFT_172829</name>
</gene>
<dbReference type="Proteomes" id="UP000193920">
    <property type="component" value="Unassembled WGS sequence"/>
</dbReference>
<reference evidence="1 2" key="1">
    <citation type="submission" date="2016-08" db="EMBL/GenBank/DDBJ databases">
        <title>A Parts List for Fungal Cellulosomes Revealed by Comparative Genomics.</title>
        <authorList>
            <consortium name="DOE Joint Genome Institute"/>
            <person name="Haitjema C.H."/>
            <person name="Gilmore S.P."/>
            <person name="Henske J.K."/>
            <person name="Solomon K.V."/>
            <person name="De Groot R."/>
            <person name="Kuo A."/>
            <person name="Mondo S.J."/>
            <person name="Salamov A.A."/>
            <person name="Labutti K."/>
            <person name="Zhao Z."/>
            <person name="Chiniquy J."/>
            <person name="Barry K."/>
            <person name="Brewer H.M."/>
            <person name="Purvine S.O."/>
            <person name="Wright A.T."/>
            <person name="Boxma B."/>
            <person name="Van Alen T."/>
            <person name="Hackstein J.H."/>
            <person name="Baker S.E."/>
            <person name="Grigoriev I.V."/>
            <person name="O'Malley M.A."/>
        </authorList>
    </citation>
    <scope>NUCLEOTIDE SEQUENCE [LARGE SCALE GENOMIC DNA]</scope>
    <source>
        <strain evidence="1 2">G1</strain>
    </source>
</reference>
<dbReference type="EMBL" id="MCOG01000033">
    <property type="protein sequence ID" value="ORY73554.1"/>
    <property type="molecule type" value="Genomic_DNA"/>
</dbReference>
<keyword evidence="2" id="KW-1185">Reference proteome</keyword>
<name>A0A1Y2EQI3_9FUNG</name>
<organism evidence="1 2">
    <name type="scientific">Neocallimastix californiae</name>
    <dbReference type="NCBI Taxonomy" id="1754190"/>
    <lineage>
        <taxon>Eukaryota</taxon>
        <taxon>Fungi</taxon>
        <taxon>Fungi incertae sedis</taxon>
        <taxon>Chytridiomycota</taxon>
        <taxon>Chytridiomycota incertae sedis</taxon>
        <taxon>Neocallimastigomycetes</taxon>
        <taxon>Neocallimastigales</taxon>
        <taxon>Neocallimastigaceae</taxon>
        <taxon>Neocallimastix</taxon>
    </lineage>
</organism>
<sequence length="171" mass="19994">MTFERPITFMNKVDSLSLPTIYYIKESKSLFPSDKLKYSIINSKGKKLNRVKIVDGNFDISDKKGAQLVEFNLNSIKEQYDLSIHFKKSNNKRSIKIRQGRLWEGGSVYGIEFFNEKTQEIDYISVLLNIQSYEVQDFTIFDHNFDWNAFEDYDINGFKDLCDSNVIAINI</sequence>
<evidence type="ECO:0000313" key="1">
    <source>
        <dbReference type="EMBL" id="ORY73554.1"/>
    </source>
</evidence>
<protein>
    <submittedName>
        <fullName evidence="1">Uncharacterized protein</fullName>
    </submittedName>
</protein>
<accession>A0A1Y2EQI3</accession>
<dbReference type="AlphaFoldDB" id="A0A1Y2EQI3"/>
<comment type="caution">
    <text evidence="1">The sequence shown here is derived from an EMBL/GenBank/DDBJ whole genome shotgun (WGS) entry which is preliminary data.</text>
</comment>
<proteinExistence type="predicted"/>
<evidence type="ECO:0000313" key="2">
    <source>
        <dbReference type="Proteomes" id="UP000193920"/>
    </source>
</evidence>